<feature type="compositionally biased region" description="Polar residues" evidence="1">
    <location>
        <begin position="378"/>
        <end position="392"/>
    </location>
</feature>
<evidence type="ECO:0000313" key="2">
    <source>
        <dbReference type="EMBL" id="HIH09059.1"/>
    </source>
</evidence>
<name>A0A7J4IXS5_9ARCH</name>
<dbReference type="Proteomes" id="UP000565078">
    <property type="component" value="Unassembled WGS sequence"/>
</dbReference>
<proteinExistence type="predicted"/>
<dbReference type="AlphaFoldDB" id="A0A7J4IXS5"/>
<gene>
    <name evidence="2" type="ORF">HA254_00140</name>
</gene>
<sequence length="401" mass="41853">MASKVLLQAAALAPVLLLFAAILPGIAAAEKVSSSASASVSVNADGTGTKMNISTSTSDGQGEQSSEIICENGECYVRGEGADKAVITKSPGSGNGTSISANVKNSIRSNEDGTSRDISINTVYTTAQNTVAVALSDFEQAKEKFKDASTGEKSRMRTELAGKAGIALASQIDAMILKLREAEESGGEAGFSGLISFLQSRKEQISGENVGEKALIDASTQLGGFWDANSMSVRRAMAMLVLDRFELFAAKAASFADRFDGQLAALKAEGKDTAELEAGVAKIRQDVERFRSERAGLLEKLNGPNSASTVTGVLAESKTAFKKIHGVFREDVRLMRLLVRGAEDLQESGEISSRIIADIRSITYADSNSSANVNTINLSGSGPEGNISQSGKAQGGVAGGY</sequence>
<organism evidence="2 3">
    <name type="scientific">Candidatus Iainarchaeum sp</name>
    <dbReference type="NCBI Taxonomy" id="3101447"/>
    <lineage>
        <taxon>Archaea</taxon>
        <taxon>Candidatus Iainarchaeota</taxon>
        <taxon>Candidatus Iainarchaeia</taxon>
        <taxon>Candidatus Iainarchaeales</taxon>
        <taxon>Candidatus Iainarchaeaceae</taxon>
        <taxon>Candidatus Iainarchaeum</taxon>
    </lineage>
</organism>
<evidence type="ECO:0000256" key="1">
    <source>
        <dbReference type="SAM" id="MobiDB-lite"/>
    </source>
</evidence>
<evidence type="ECO:0000313" key="3">
    <source>
        <dbReference type="Proteomes" id="UP000565078"/>
    </source>
</evidence>
<accession>A0A7J4IXS5</accession>
<reference evidence="3" key="1">
    <citation type="journal article" date="2020" name="bioRxiv">
        <title>A rank-normalized archaeal taxonomy based on genome phylogeny resolves widespread incomplete and uneven classifications.</title>
        <authorList>
            <person name="Rinke C."/>
            <person name="Chuvochina M."/>
            <person name="Mussig A.J."/>
            <person name="Chaumeil P.-A."/>
            <person name="Waite D.W."/>
            <person name="Whitman W.B."/>
            <person name="Parks D.H."/>
            <person name="Hugenholtz P."/>
        </authorList>
    </citation>
    <scope>NUCLEOTIDE SEQUENCE [LARGE SCALE GENOMIC DNA]</scope>
</reference>
<comment type="caution">
    <text evidence="2">The sequence shown here is derived from an EMBL/GenBank/DDBJ whole genome shotgun (WGS) entry which is preliminary data.</text>
</comment>
<feature type="region of interest" description="Disordered" evidence="1">
    <location>
        <begin position="378"/>
        <end position="401"/>
    </location>
</feature>
<dbReference type="EMBL" id="DUGC01000003">
    <property type="protein sequence ID" value="HIH09059.1"/>
    <property type="molecule type" value="Genomic_DNA"/>
</dbReference>
<protein>
    <submittedName>
        <fullName evidence="2">Uncharacterized protein</fullName>
    </submittedName>
</protein>